<dbReference type="Proteomes" id="UP000823405">
    <property type="component" value="Unassembled WGS sequence"/>
</dbReference>
<evidence type="ECO:0000256" key="2">
    <source>
        <dbReference type="ARBA" id="ARBA00022737"/>
    </source>
</evidence>
<dbReference type="PANTHER" id="PTHR19879:SF9">
    <property type="entry name" value="TRANSCRIPTION INITIATION FACTOR TFIID SUBUNIT 5"/>
    <property type="match status" value="1"/>
</dbReference>
<gene>
    <name evidence="5" type="ORF">BGZ97_010755</name>
</gene>
<feature type="repeat" description="WD" evidence="3">
    <location>
        <begin position="1289"/>
        <end position="1330"/>
    </location>
</feature>
<evidence type="ECO:0000256" key="3">
    <source>
        <dbReference type="PROSITE-ProRule" id="PRU00221"/>
    </source>
</evidence>
<dbReference type="SUPFAM" id="SSF141571">
    <property type="entry name" value="Pentapeptide repeat-like"/>
    <property type="match status" value="1"/>
</dbReference>
<dbReference type="Pfam" id="PF00400">
    <property type="entry name" value="WD40"/>
    <property type="match status" value="10"/>
</dbReference>
<dbReference type="InterPro" id="IPR016024">
    <property type="entry name" value="ARM-type_fold"/>
</dbReference>
<dbReference type="Pfam" id="PF00805">
    <property type="entry name" value="Pentapeptide"/>
    <property type="match status" value="1"/>
</dbReference>
<feature type="repeat" description="WD" evidence="3">
    <location>
        <begin position="1331"/>
        <end position="1372"/>
    </location>
</feature>
<reference evidence="5" key="1">
    <citation type="journal article" date="2020" name="Fungal Divers.">
        <title>Resolving the Mortierellaceae phylogeny through synthesis of multi-gene phylogenetics and phylogenomics.</title>
        <authorList>
            <person name="Vandepol N."/>
            <person name="Liber J."/>
            <person name="Desiro A."/>
            <person name="Na H."/>
            <person name="Kennedy M."/>
            <person name="Barry K."/>
            <person name="Grigoriev I.V."/>
            <person name="Miller A.N."/>
            <person name="O'Donnell K."/>
            <person name="Stajich J.E."/>
            <person name="Bonito G."/>
        </authorList>
    </citation>
    <scope>NUCLEOTIDE SEQUENCE</scope>
    <source>
        <strain evidence="5">NVP60</strain>
    </source>
</reference>
<dbReference type="PROSITE" id="PS50294">
    <property type="entry name" value="WD_REPEATS_REGION"/>
    <property type="match status" value="7"/>
</dbReference>
<dbReference type="OrthoDB" id="538223at2759"/>
<sequence>MTSDDSKVKKSDKLRSFFGISKSKSEVAAKESTQSFNAQVSTQHPAISSSVISQVNNKHMASPSSVGQHRKDIFTKNVAKPVIKAQLPRLQERIETTDQLVYCNTLLLRDSCKRAVDGSASDSLEASLDKVELDWLARIERETMEQDRLRWLVTRMVEEFVKEPINDSTRVAEIVALGPILSKELYRKLLSTIIGEFDDSPLLDVDLLQGLVQLVQTASSGFLVSDDLIKTLSILRVRLEGTHQQSSEHSYHLTLAVSRILDVMAEHRVQDLGRVIEHEPLSAILSSLKGSSDPYLMYQACYAFQALQYVPDDETALQAVLRHSTGVVDGLVKITAAFKLDLASVLEGLNNLQESLGGTFEVASTAYGGVCSLMESGQGVLDGLKEGYGSGKKQPWYSALRAAYAFAQAGQLKDLSLLICEAPYCRDPLFQWGICQLLGDIAIDPIWDTTVRLQAVALLGGLYSDDADWGQDESVRTWMVTIFSQLAASPDQGVKASATALLQKLKPDRGAISNLAYPLRSRLPIPTSSPLLAEVQNVPYIEYDIHILRLQRLKEGYVSVYIPPMAKANLQARDDDLFPLMDKVQRFLKSDGQVMLVLGDSGSGKSTFNTHLESELWRSYKRGGCIPLSINLAAIDRPDQDMIEKQLRFYNFSDGQIQEIREHRELALICDGYDESQQSVNLHRTNMLNQSGQWNTKMIIGCRTQYLGQDYRCRFIPQGAGHYDRQRLDLFQEAVIAPFSKEQIESYVQQYVPLESRTWRPQDYMDKLATIPNLMDLVKNPFLLTLALEALPAVIEDKPDLSTVKISRVQLYDVFVEHWLNVNKRRLENNTLTTEESDILDQLLEVGFVIMGVDYSMRLASAIYDKQGGNPVVKYVHLRDKNTWRVEFFGTEPEARLLRESSPLIRSGSLFRFVHKSVLEYFLSRAVFDPTSQDKDDTFCTPDKAASVALQSFDVDGPLFKLNLLKEPSIIRFLSERAQQHHVFRDHLWAVVGLSKTDATAATAAANAITILVQAGVHFNCADLRGIRIPGADLSDGQFDSVKFQGADLTGVNFSRTWLRNVDVTNAQMDNARFGELPYLEEKSGVFACAYSPDGRMLAVALGDKTVGIYNTSTWSKIRELEGHRKAVYSVAFAPDSRQIISGGGDMTVRVWDSGSGESLLVAEGHTAEVKAVTFLPGGKQIASSGDDQTVRVWDSRTGESLFVLKAHSGAVVTLAHSPDGKQLVSGSADETIRLWNTTTGEPGAVWKSLHGPVRSLAYSSDGQRVVSGHEKGEVQVLSAVSGDVLLTLEGHSWAVTGVALSSNGQYIATSSEDRTVRLWDASTGAIISTLTGHLFDIYDVAFSPNGHQIASGSEDNLVRLWEVDPSASNVAPPSFGSVCRITYSPDGRSILSGNSSGAVQEWDPVMGEAKPILQKCPGGFPSMAFSPDDCQFASGGRDGYIRLWDRHTGASASDVLRADDGAFRGRDKSILDMTYSPCGRWIISIALNKAVRLWDVQQGKQEQVIERPATDMDDNVRCVTFSPTGLQFAMGYLDGTVCLFDLGKRRCIKFTRTGEDPVRVLTYAPNGQELAVGTSTAICFWDFHSEEEEEREEWPCIELIKDGLPAHCLVYSPCGQWVVSSTGNVRLWYHGKESWTCVAVVRGFFYSVASVAWNPVSPLEFVTGCLGDGSVSVWRILYNGGDDGGPNKEVKSVSVSIKMVWGSGVGRLCTSGLTLEGAIGLAPIYRKLLAQRGSR</sequence>
<dbReference type="PROSITE" id="PS00678">
    <property type="entry name" value="WD_REPEATS_1"/>
    <property type="match status" value="5"/>
</dbReference>
<proteinExistence type="predicted"/>
<dbReference type="InterPro" id="IPR020472">
    <property type="entry name" value="WD40_PAC1"/>
</dbReference>
<accession>A0A9P6R9E8</accession>
<feature type="repeat" description="WD" evidence="3">
    <location>
        <begin position="1121"/>
        <end position="1162"/>
    </location>
</feature>
<dbReference type="InterPro" id="IPR027417">
    <property type="entry name" value="P-loop_NTPase"/>
</dbReference>
<dbReference type="Gene3D" id="2.130.10.10">
    <property type="entry name" value="YVTN repeat-like/Quinoprotein amine dehydrogenase"/>
    <property type="match status" value="4"/>
</dbReference>
<dbReference type="InterPro" id="IPR001680">
    <property type="entry name" value="WD40_rpt"/>
</dbReference>
<evidence type="ECO:0000259" key="4">
    <source>
        <dbReference type="Pfam" id="PF23948"/>
    </source>
</evidence>
<dbReference type="InterPro" id="IPR056251">
    <property type="entry name" value="Arm_rpt_dom"/>
</dbReference>
<feature type="repeat" description="WD" evidence="3">
    <location>
        <begin position="1163"/>
        <end position="1204"/>
    </location>
</feature>
<keyword evidence="1 3" id="KW-0853">WD repeat</keyword>
<protein>
    <recommendedName>
        <fullName evidence="4">Arm-like repeat domain-containing protein</fullName>
    </recommendedName>
</protein>
<dbReference type="EMBL" id="JAAAIN010000571">
    <property type="protein sequence ID" value="KAG0312880.1"/>
    <property type="molecule type" value="Genomic_DNA"/>
</dbReference>
<dbReference type="PROSITE" id="PS50082">
    <property type="entry name" value="WD_REPEATS_2"/>
    <property type="match status" value="7"/>
</dbReference>
<feature type="repeat" description="WD" evidence="3">
    <location>
        <begin position="1205"/>
        <end position="1246"/>
    </location>
</feature>
<evidence type="ECO:0000256" key="1">
    <source>
        <dbReference type="ARBA" id="ARBA00022574"/>
    </source>
</evidence>
<comment type="caution">
    <text evidence="5">The sequence shown here is derived from an EMBL/GenBank/DDBJ whole genome shotgun (WGS) entry which is preliminary data.</text>
</comment>
<feature type="repeat" description="WD" evidence="3">
    <location>
        <begin position="1423"/>
        <end position="1455"/>
    </location>
</feature>
<dbReference type="SUPFAM" id="SSF48371">
    <property type="entry name" value="ARM repeat"/>
    <property type="match status" value="1"/>
</dbReference>
<keyword evidence="6" id="KW-1185">Reference proteome</keyword>
<name>A0A9P6R9E8_9FUNG</name>
<evidence type="ECO:0000313" key="5">
    <source>
        <dbReference type="EMBL" id="KAG0312880.1"/>
    </source>
</evidence>
<dbReference type="InterPro" id="IPR036322">
    <property type="entry name" value="WD40_repeat_dom_sf"/>
</dbReference>
<dbReference type="SUPFAM" id="SSF50978">
    <property type="entry name" value="WD40 repeat-like"/>
    <property type="match status" value="2"/>
</dbReference>
<dbReference type="Pfam" id="PF23948">
    <property type="entry name" value="ARM_5"/>
    <property type="match status" value="1"/>
</dbReference>
<feature type="domain" description="Arm-like repeat" evidence="4">
    <location>
        <begin position="140"/>
        <end position="496"/>
    </location>
</feature>
<dbReference type="Gene3D" id="2.160.20.80">
    <property type="entry name" value="E3 ubiquitin-protein ligase SopA"/>
    <property type="match status" value="1"/>
</dbReference>
<feature type="repeat" description="WD" evidence="3">
    <location>
        <begin position="1464"/>
        <end position="1505"/>
    </location>
</feature>
<dbReference type="PANTHER" id="PTHR19879">
    <property type="entry name" value="TRANSCRIPTION INITIATION FACTOR TFIID"/>
    <property type="match status" value="1"/>
</dbReference>
<dbReference type="InterPro" id="IPR015943">
    <property type="entry name" value="WD40/YVTN_repeat-like_dom_sf"/>
</dbReference>
<dbReference type="CDD" id="cd00200">
    <property type="entry name" value="WD40"/>
    <property type="match status" value="2"/>
</dbReference>
<evidence type="ECO:0000313" key="6">
    <source>
        <dbReference type="Proteomes" id="UP000823405"/>
    </source>
</evidence>
<dbReference type="SMART" id="SM00320">
    <property type="entry name" value="WD40"/>
    <property type="match status" value="14"/>
</dbReference>
<keyword evidence="2" id="KW-0677">Repeat</keyword>
<dbReference type="InterPro" id="IPR001646">
    <property type="entry name" value="5peptide_repeat"/>
</dbReference>
<dbReference type="Gene3D" id="3.40.50.300">
    <property type="entry name" value="P-loop containing nucleotide triphosphate hydrolases"/>
    <property type="match status" value="1"/>
</dbReference>
<dbReference type="PRINTS" id="PR00320">
    <property type="entry name" value="GPROTEINBRPT"/>
</dbReference>
<organism evidence="5 6">
    <name type="scientific">Linnemannia gamsii</name>
    <dbReference type="NCBI Taxonomy" id="64522"/>
    <lineage>
        <taxon>Eukaryota</taxon>
        <taxon>Fungi</taxon>
        <taxon>Fungi incertae sedis</taxon>
        <taxon>Mucoromycota</taxon>
        <taxon>Mortierellomycotina</taxon>
        <taxon>Mortierellomycetes</taxon>
        <taxon>Mortierellales</taxon>
        <taxon>Mortierellaceae</taxon>
        <taxon>Linnemannia</taxon>
    </lineage>
</organism>
<dbReference type="InterPro" id="IPR019775">
    <property type="entry name" value="WD40_repeat_CS"/>
</dbReference>